<keyword evidence="2" id="KW-1133">Transmembrane helix</keyword>
<feature type="transmembrane region" description="Helical" evidence="2">
    <location>
        <begin position="580"/>
        <end position="600"/>
    </location>
</feature>
<comment type="caution">
    <text evidence="3">The sequence shown here is derived from an EMBL/GenBank/DDBJ whole genome shotgun (WGS) entry which is preliminary data.</text>
</comment>
<reference evidence="3 4" key="1">
    <citation type="submission" date="2019-04" db="EMBL/GenBank/DDBJ databases">
        <title>High contiguity whole genome sequence and gene annotation resource for two Venturia nashicola isolates.</title>
        <authorList>
            <person name="Prokchorchik M."/>
            <person name="Won K."/>
            <person name="Lee Y."/>
            <person name="Choi E.D."/>
            <person name="Segonzac C."/>
            <person name="Sohn K.H."/>
        </authorList>
    </citation>
    <scope>NUCLEOTIDE SEQUENCE [LARGE SCALE GENOMIC DNA]</scope>
    <source>
        <strain evidence="3 4">PRI2</strain>
    </source>
</reference>
<feature type="compositionally biased region" description="Acidic residues" evidence="1">
    <location>
        <begin position="148"/>
        <end position="158"/>
    </location>
</feature>
<feature type="transmembrane region" description="Helical" evidence="2">
    <location>
        <begin position="185"/>
        <end position="205"/>
    </location>
</feature>
<feature type="compositionally biased region" description="Basic and acidic residues" evidence="1">
    <location>
        <begin position="122"/>
        <end position="140"/>
    </location>
</feature>
<sequence>MNADRVWTAPYYPNNAQERHYRRATPAAKQPRTYVGDLERAQSMLEYPSGRGIPIPDYSTTGPHSEAYTVNQWRERQDGDLIPPPKSAKRSERASGPSLLTSQQARHLADLQLDEVCRTEARERKRSLESRRQVEMRKAVDNAGDVEKQDEESTDIPDLDPNRYRPFTCSKTFNRFFDWIAMSPSFYAGVIMLVVFLATTLFLALRPPRSLEVMRLDTKHLFNGVNYNSHSFIARNCRYELLPPGSRVALGNTSDVGRHRPLRLNRDDANITIPDHIELYMFSACYNGVFGRQCHFGTPLLPLNWNITSVVERSIKPTFKGLDDTVQSGLVNAALKEEFVKIINQKVAEANPDPARIDMLGWGWPMVSWPKPSSFFAEKEKGLNRTVLLLDQYIFDGEVRTGNATSTPYSVILLIFVVGICFLGIVSPCLFVMSGVQVNYVPCWLGYVGVGVPVATLAIVGVSLENGASGWNPTRCALVQYAGLALRPFWVRDYLHWYFWAGTILFGAFALAYLIRRIFSRHSLADTQDLGSWGFGVFWILSFLALIAAIVTGHRSMKTKAQAINSISGYLGMIAVPGKGYWIAVCVAEFLGLWIGLAFLSHALKFRFREDEKFFKTSENRYSGAGVRTRSGARISAPIMAPSMTRSREKTKTPEAMPEEVEADGSPTERRPSTIKQDAERLHNEDVDIMVKEIEALVGENKGTGTENLRGSEDKARAISEALVDKEQSEHESGVAMSSVRRSLVSCTVPNRELSNDKREEGEEVDNQQGADQQHHEHSDSEHRVSEHGGSNHQDSQHRNSQHGNNEHQDADDNTVDNVSTDNVEENEELRDEPGPIHGRSRADTSFRWSAPASASDSGRTTRGSWNQPRTPSVSPMDYQQSERYDAADESSRSGTPMSRLRLQRDSTSGRTRHLTEGGHVFDMVQRLSRHEE</sequence>
<protein>
    <submittedName>
        <fullName evidence="3">Uncharacterized protein</fullName>
    </submittedName>
</protein>
<organism evidence="3 4">
    <name type="scientific">Venturia nashicola</name>
    <dbReference type="NCBI Taxonomy" id="86259"/>
    <lineage>
        <taxon>Eukaryota</taxon>
        <taxon>Fungi</taxon>
        <taxon>Dikarya</taxon>
        <taxon>Ascomycota</taxon>
        <taxon>Pezizomycotina</taxon>
        <taxon>Dothideomycetes</taxon>
        <taxon>Pleosporomycetidae</taxon>
        <taxon>Venturiales</taxon>
        <taxon>Venturiaceae</taxon>
        <taxon>Venturia</taxon>
    </lineage>
</organism>
<feature type="region of interest" description="Disordered" evidence="1">
    <location>
        <begin position="122"/>
        <end position="160"/>
    </location>
</feature>
<evidence type="ECO:0000256" key="2">
    <source>
        <dbReference type="SAM" id="Phobius"/>
    </source>
</evidence>
<dbReference type="OrthoDB" id="3926845at2759"/>
<gene>
    <name evidence="3" type="ORF">E6O75_ATG00011</name>
</gene>
<dbReference type="EMBL" id="SNSC02000001">
    <property type="protein sequence ID" value="TID27244.1"/>
    <property type="molecule type" value="Genomic_DNA"/>
</dbReference>
<proteinExistence type="predicted"/>
<name>A0A4Z1PMJ8_9PEZI</name>
<keyword evidence="4" id="KW-1185">Reference proteome</keyword>
<feature type="region of interest" description="Disordered" evidence="1">
    <location>
        <begin position="644"/>
        <end position="681"/>
    </location>
</feature>
<feature type="compositionally biased region" description="Polar residues" evidence="1">
    <location>
        <begin position="853"/>
        <end position="880"/>
    </location>
</feature>
<feature type="compositionally biased region" description="Basic and acidic residues" evidence="1">
    <location>
        <begin position="881"/>
        <end position="892"/>
    </location>
</feature>
<feature type="transmembrane region" description="Helical" evidence="2">
    <location>
        <begin position="497"/>
        <end position="518"/>
    </location>
</feature>
<evidence type="ECO:0000313" key="4">
    <source>
        <dbReference type="Proteomes" id="UP000298493"/>
    </source>
</evidence>
<keyword evidence="2" id="KW-0472">Membrane</keyword>
<accession>A0A4Z1PMJ8</accession>
<evidence type="ECO:0000313" key="3">
    <source>
        <dbReference type="EMBL" id="TID27244.1"/>
    </source>
</evidence>
<keyword evidence="2" id="KW-0812">Transmembrane</keyword>
<evidence type="ECO:0000256" key="1">
    <source>
        <dbReference type="SAM" id="MobiDB-lite"/>
    </source>
</evidence>
<feature type="compositionally biased region" description="Basic and acidic residues" evidence="1">
    <location>
        <begin position="667"/>
        <end position="681"/>
    </location>
</feature>
<feature type="region of interest" description="Disordered" evidence="1">
    <location>
        <begin position="73"/>
        <end position="103"/>
    </location>
</feature>
<dbReference type="AlphaFoldDB" id="A0A4Z1PMJ8"/>
<feature type="region of interest" description="Disordered" evidence="1">
    <location>
        <begin position="747"/>
        <end position="933"/>
    </location>
</feature>
<dbReference type="Proteomes" id="UP000298493">
    <property type="component" value="Unassembled WGS sequence"/>
</dbReference>
<feature type="compositionally biased region" description="Basic and acidic residues" evidence="1">
    <location>
        <begin position="773"/>
        <end position="787"/>
    </location>
</feature>
<feature type="transmembrane region" description="Helical" evidence="2">
    <location>
        <begin position="530"/>
        <end position="551"/>
    </location>
</feature>
<feature type="transmembrane region" description="Helical" evidence="2">
    <location>
        <begin position="409"/>
        <end position="432"/>
    </location>
</feature>
<feature type="transmembrane region" description="Helical" evidence="2">
    <location>
        <begin position="444"/>
        <end position="464"/>
    </location>
</feature>